<evidence type="ECO:0000313" key="1">
    <source>
        <dbReference type="EMBL" id="AYQ71373.1"/>
    </source>
</evidence>
<dbReference type="AlphaFoldDB" id="A0A3G3JT22"/>
<protein>
    <submittedName>
        <fullName evidence="1">Uncharacterized protein</fullName>
    </submittedName>
</protein>
<organism evidence="1 2">
    <name type="scientific">Cohnella candidum</name>
    <dbReference type="NCBI Taxonomy" id="2674991"/>
    <lineage>
        <taxon>Bacteria</taxon>
        <taxon>Bacillati</taxon>
        <taxon>Bacillota</taxon>
        <taxon>Bacilli</taxon>
        <taxon>Bacillales</taxon>
        <taxon>Paenibacillaceae</taxon>
        <taxon>Cohnella</taxon>
    </lineage>
</organism>
<sequence length="59" mass="6264">MPRADFDEEVALAIRTPGQMLAYGNAGGHAERRGFIGRVGPNPVFPTTFVFGNGTAART</sequence>
<evidence type="ECO:0000313" key="2">
    <source>
        <dbReference type="Proteomes" id="UP000269097"/>
    </source>
</evidence>
<keyword evidence="2" id="KW-1185">Reference proteome</keyword>
<dbReference type="Proteomes" id="UP000269097">
    <property type="component" value="Chromosome"/>
</dbReference>
<dbReference type="KEGG" id="coh:EAV92_01480"/>
<name>A0A3G3JT22_9BACL</name>
<reference evidence="1 2" key="1">
    <citation type="submission" date="2018-10" db="EMBL/GenBank/DDBJ databases">
        <title>Genome Sequence of Cohnella sp.</title>
        <authorList>
            <person name="Srinivasan S."/>
            <person name="Kim M.K."/>
        </authorList>
    </citation>
    <scope>NUCLEOTIDE SEQUENCE [LARGE SCALE GENOMIC DNA]</scope>
    <source>
        <strain evidence="1 2">18JY8-7</strain>
    </source>
</reference>
<proteinExistence type="predicted"/>
<gene>
    <name evidence="1" type="ORF">EAV92_01480</name>
</gene>
<dbReference type="EMBL" id="CP033433">
    <property type="protein sequence ID" value="AYQ71373.1"/>
    <property type="molecule type" value="Genomic_DNA"/>
</dbReference>
<accession>A0A3G3JT22</accession>